<dbReference type="Gene3D" id="3.30.1640.30">
    <property type="match status" value="1"/>
</dbReference>
<keyword evidence="6 13" id="KW-0378">Hydrolase</keyword>
<evidence type="ECO:0000256" key="10">
    <source>
        <dbReference type="ARBA" id="ARBA00023157"/>
    </source>
</evidence>
<dbReference type="PROSITE" id="PS00134">
    <property type="entry name" value="TRYPSIN_HIS"/>
    <property type="match status" value="1"/>
</dbReference>
<keyword evidence="11" id="KW-0325">Glycoprotein</keyword>
<dbReference type="InterPro" id="IPR051487">
    <property type="entry name" value="Ser/Thr_Proteases_Immune/Dev"/>
</dbReference>
<dbReference type="CDD" id="cd00190">
    <property type="entry name" value="Tryp_SPc"/>
    <property type="match status" value="1"/>
</dbReference>
<keyword evidence="9" id="KW-0865">Zymogen</keyword>
<comment type="similarity">
    <text evidence="12 13">Belongs to the peptidase S1 family. CLIP subfamily.</text>
</comment>
<keyword evidence="2 13" id="KW-0964">Secreted</keyword>
<dbReference type="GO" id="GO:0005576">
    <property type="term" value="C:extracellular region"/>
    <property type="evidence" value="ECO:0007669"/>
    <property type="project" value="UniProtKB-SubCell"/>
</dbReference>
<keyword evidence="10" id="KW-1015">Disulfide bond</keyword>
<dbReference type="InterPro" id="IPR001254">
    <property type="entry name" value="Trypsin_dom"/>
</dbReference>
<dbReference type="GO" id="GO:0045087">
    <property type="term" value="P:innate immune response"/>
    <property type="evidence" value="ECO:0007669"/>
    <property type="project" value="UniProtKB-KW"/>
</dbReference>
<dbReference type="Pfam" id="PF12032">
    <property type="entry name" value="CLIP"/>
    <property type="match status" value="1"/>
</dbReference>
<comment type="subcellular location">
    <subcellularLocation>
        <location evidence="1 13">Secreted</location>
    </subcellularLocation>
</comment>
<evidence type="ECO:0000313" key="15">
    <source>
        <dbReference type="EnsemblMetazoa" id="AFUN018667-PA"/>
    </source>
</evidence>
<sequence length="402" mass="44676">MGFQRSLVACLLITTFSGVISQEDPKCETPTKSDGFCVSIERCRNIHSIVNSLTSHPWRIQDYINRAACTQPGVARSVCCQPLQIVPKPVTTTSTTTTRAPAVQFLVRTFTRPVMTVGVEPDSSTPLDWSLLPTMDCGTIAINRIANGNATRVFEYPWMVLLRYTLKGKLQDGCGGSLINNRYVLTAAHCIKTPYSLKLVKVRLGEHDKSQEVDCHVYSDGEQDCADPAIDVDIESTIVHKNYNRPIKFRHDIGLIRMAREVEFTDSINPICLPVNEALRRKVLNKYILTGWGTTEQQSLSDVLLQAILYNVPTPECQRIMNEKKTYITLADEWQMCAAGNELVGSCQGDSGGPLGFCVNEAKFIQYGIVCAGVSSCGQEDFPVIFTRVTSYMDWIVANMKP</sequence>
<evidence type="ECO:0000256" key="1">
    <source>
        <dbReference type="ARBA" id="ARBA00004613"/>
    </source>
</evidence>
<dbReference type="InterPro" id="IPR001314">
    <property type="entry name" value="Peptidase_S1A"/>
</dbReference>
<comment type="domain">
    <text evidence="13">The clip domain consists of 35-55 residues which are 'knitted' together usually by 3 conserved disulfide bonds forming a clip-like compact structure.</text>
</comment>
<dbReference type="GO" id="GO:0006508">
    <property type="term" value="P:proteolysis"/>
    <property type="evidence" value="ECO:0007669"/>
    <property type="project" value="UniProtKB-KW"/>
</dbReference>
<keyword evidence="7 13" id="KW-0720">Serine protease</keyword>
<keyword evidence="8" id="KW-0391">Immunity</keyword>
<accession>A0A4Y0BD23</accession>
<dbReference type="InterPro" id="IPR022700">
    <property type="entry name" value="CLIP"/>
</dbReference>
<reference evidence="15" key="1">
    <citation type="submission" date="2020-05" db="UniProtKB">
        <authorList>
            <consortium name="EnsemblMetazoa"/>
        </authorList>
    </citation>
    <scope>IDENTIFICATION</scope>
    <source>
        <strain evidence="15">FUMOZ</strain>
    </source>
</reference>
<dbReference type="SMART" id="SM00020">
    <property type="entry name" value="Tryp_SPc"/>
    <property type="match status" value="1"/>
</dbReference>
<evidence type="ECO:0000256" key="2">
    <source>
        <dbReference type="ARBA" id="ARBA00022525"/>
    </source>
</evidence>
<dbReference type="GO" id="GO:0004252">
    <property type="term" value="F:serine-type endopeptidase activity"/>
    <property type="evidence" value="ECO:0007669"/>
    <property type="project" value="UniProtKB-UniRule"/>
</dbReference>
<evidence type="ECO:0000256" key="4">
    <source>
        <dbReference type="ARBA" id="ARBA00022670"/>
    </source>
</evidence>
<dbReference type="PRINTS" id="PR00722">
    <property type="entry name" value="CHYMOTRYPSIN"/>
</dbReference>
<proteinExistence type="inferred from homology"/>
<evidence type="ECO:0000256" key="11">
    <source>
        <dbReference type="ARBA" id="ARBA00023180"/>
    </source>
</evidence>
<keyword evidence="4 13" id="KW-0645">Protease</keyword>
<evidence type="ECO:0000256" key="6">
    <source>
        <dbReference type="ARBA" id="ARBA00022801"/>
    </source>
</evidence>
<dbReference type="SUPFAM" id="SSF50494">
    <property type="entry name" value="Trypsin-like serine proteases"/>
    <property type="match status" value="1"/>
</dbReference>
<evidence type="ECO:0000256" key="13">
    <source>
        <dbReference type="RuleBase" id="RU366078"/>
    </source>
</evidence>
<dbReference type="STRING" id="62324.A0A4Y0BD23"/>
<evidence type="ECO:0000256" key="3">
    <source>
        <dbReference type="ARBA" id="ARBA00022588"/>
    </source>
</evidence>
<dbReference type="InterPro" id="IPR009003">
    <property type="entry name" value="Peptidase_S1_PA"/>
</dbReference>
<dbReference type="Pfam" id="PF00089">
    <property type="entry name" value="Trypsin"/>
    <property type="match status" value="1"/>
</dbReference>
<dbReference type="VEuPathDB" id="VectorBase:AFUN2_002434"/>
<dbReference type="PROSITE" id="PS50240">
    <property type="entry name" value="TRYPSIN_DOM"/>
    <property type="match status" value="1"/>
</dbReference>
<dbReference type="InterPro" id="IPR038565">
    <property type="entry name" value="CLIP_sf"/>
</dbReference>
<dbReference type="FunFam" id="2.40.10.10:FF:000146">
    <property type="entry name" value="Serine protease 53"/>
    <property type="match status" value="1"/>
</dbReference>
<evidence type="ECO:0000256" key="8">
    <source>
        <dbReference type="ARBA" id="ARBA00022859"/>
    </source>
</evidence>
<evidence type="ECO:0000256" key="9">
    <source>
        <dbReference type="ARBA" id="ARBA00023145"/>
    </source>
</evidence>
<dbReference type="InterPro" id="IPR043504">
    <property type="entry name" value="Peptidase_S1_PA_chymotrypsin"/>
</dbReference>
<keyword evidence="5 13" id="KW-0732">Signal</keyword>
<dbReference type="PANTHER" id="PTHR24256">
    <property type="entry name" value="TRYPTASE-RELATED"/>
    <property type="match status" value="1"/>
</dbReference>
<evidence type="ECO:0000259" key="14">
    <source>
        <dbReference type="PROSITE" id="PS50240"/>
    </source>
</evidence>
<feature type="signal peptide" evidence="13">
    <location>
        <begin position="1"/>
        <end position="21"/>
    </location>
</feature>
<protein>
    <recommendedName>
        <fullName evidence="13">CLIP domain-containing serine protease</fullName>
        <ecNumber evidence="13">3.4.21.-</ecNumber>
    </recommendedName>
</protein>
<dbReference type="EC" id="3.4.21.-" evidence="13"/>
<feature type="domain" description="Peptidase S1" evidence="14">
    <location>
        <begin position="145"/>
        <end position="401"/>
    </location>
</feature>
<evidence type="ECO:0000256" key="7">
    <source>
        <dbReference type="ARBA" id="ARBA00022825"/>
    </source>
</evidence>
<dbReference type="InterPro" id="IPR018114">
    <property type="entry name" value="TRYPSIN_HIS"/>
</dbReference>
<dbReference type="Gene3D" id="2.40.10.10">
    <property type="entry name" value="Trypsin-like serine proteases"/>
    <property type="match status" value="2"/>
</dbReference>
<dbReference type="VEuPathDB" id="VectorBase:AFUN018667"/>
<dbReference type="AlphaFoldDB" id="A0A4Y0BD23"/>
<organism evidence="15">
    <name type="scientific">Anopheles funestus</name>
    <name type="common">African malaria mosquito</name>
    <dbReference type="NCBI Taxonomy" id="62324"/>
    <lineage>
        <taxon>Eukaryota</taxon>
        <taxon>Metazoa</taxon>
        <taxon>Ecdysozoa</taxon>
        <taxon>Arthropoda</taxon>
        <taxon>Hexapoda</taxon>
        <taxon>Insecta</taxon>
        <taxon>Pterygota</taxon>
        <taxon>Neoptera</taxon>
        <taxon>Endopterygota</taxon>
        <taxon>Diptera</taxon>
        <taxon>Nematocera</taxon>
        <taxon>Culicoidea</taxon>
        <taxon>Culicidae</taxon>
        <taxon>Anophelinae</taxon>
        <taxon>Anopheles</taxon>
    </lineage>
</organism>
<keyword evidence="3" id="KW-0399">Innate immunity</keyword>
<feature type="chain" id="PRO_5023979326" description="CLIP domain-containing serine protease" evidence="13">
    <location>
        <begin position="22"/>
        <end position="402"/>
    </location>
</feature>
<dbReference type="EnsemblMetazoa" id="AFUN018667-RA">
    <property type="protein sequence ID" value="AFUN018667-PA"/>
    <property type="gene ID" value="AFUN018667"/>
</dbReference>
<evidence type="ECO:0000256" key="12">
    <source>
        <dbReference type="ARBA" id="ARBA00024195"/>
    </source>
</evidence>
<name>A0A4Y0BD23_ANOFN</name>
<evidence type="ECO:0000256" key="5">
    <source>
        <dbReference type="ARBA" id="ARBA00022729"/>
    </source>
</evidence>